<feature type="domain" description="Inositolphosphotransferase Aur1/Ipt1" evidence="2">
    <location>
        <begin position="132"/>
        <end position="329"/>
    </location>
</feature>
<feature type="transmembrane region" description="Helical" evidence="1">
    <location>
        <begin position="264"/>
        <end position="288"/>
    </location>
</feature>
<evidence type="ECO:0000313" key="4">
    <source>
        <dbReference type="Proteomes" id="UP000585507"/>
    </source>
</evidence>
<evidence type="ECO:0000259" key="2">
    <source>
        <dbReference type="Pfam" id="PF14378"/>
    </source>
</evidence>
<dbReference type="EMBL" id="JACHBK010000007">
    <property type="protein sequence ID" value="MBB5536835.1"/>
    <property type="molecule type" value="Genomic_DNA"/>
</dbReference>
<feature type="transmembrane region" description="Helical" evidence="1">
    <location>
        <begin position="191"/>
        <end position="212"/>
    </location>
</feature>
<feature type="transmembrane region" description="Helical" evidence="1">
    <location>
        <begin position="17"/>
        <end position="36"/>
    </location>
</feature>
<protein>
    <recommendedName>
        <fullName evidence="2">Inositolphosphotransferase Aur1/Ipt1 domain-containing protein</fullName>
    </recommendedName>
</protein>
<keyword evidence="1" id="KW-0472">Membrane</keyword>
<feature type="transmembrane region" description="Helical" evidence="1">
    <location>
        <begin position="165"/>
        <end position="184"/>
    </location>
</feature>
<gene>
    <name evidence="3" type="ORF">GGD55_003546</name>
</gene>
<name>A0A7W8UEU7_9HYPH</name>
<feature type="transmembrane region" description="Helical" evidence="1">
    <location>
        <begin position="97"/>
        <end position="117"/>
    </location>
</feature>
<keyword evidence="1" id="KW-1133">Transmembrane helix</keyword>
<dbReference type="RefSeq" id="WP_018328389.1">
    <property type="nucleotide sequence ID" value="NZ_JACHBK010000007.1"/>
</dbReference>
<keyword evidence="1" id="KW-0812">Transmembrane</keyword>
<feature type="transmembrane region" description="Helical" evidence="1">
    <location>
        <begin position="48"/>
        <end position="69"/>
    </location>
</feature>
<dbReference type="Proteomes" id="UP000585507">
    <property type="component" value="Unassembled WGS sequence"/>
</dbReference>
<comment type="caution">
    <text evidence="3">The sequence shown here is derived from an EMBL/GenBank/DDBJ whole genome shotgun (WGS) entry which is preliminary data.</text>
</comment>
<organism evidence="3 4">
    <name type="scientific">Rhizobium giardinii</name>
    <dbReference type="NCBI Taxonomy" id="56731"/>
    <lineage>
        <taxon>Bacteria</taxon>
        <taxon>Pseudomonadati</taxon>
        <taxon>Pseudomonadota</taxon>
        <taxon>Alphaproteobacteria</taxon>
        <taxon>Hyphomicrobiales</taxon>
        <taxon>Rhizobiaceae</taxon>
        <taxon>Rhizobium/Agrobacterium group</taxon>
        <taxon>Rhizobium</taxon>
    </lineage>
</organism>
<evidence type="ECO:0000313" key="3">
    <source>
        <dbReference type="EMBL" id="MBB5536835.1"/>
    </source>
</evidence>
<dbReference type="Pfam" id="PF14378">
    <property type="entry name" value="PAP2_3"/>
    <property type="match status" value="1"/>
</dbReference>
<evidence type="ECO:0000256" key="1">
    <source>
        <dbReference type="SAM" id="Phobius"/>
    </source>
</evidence>
<sequence length="353" mass="39453">MRTFFSAFGRTAFDYRFAYFILVSHTALMSGLVWYTGAEPHFRTATTYLSWSFTALFNIAVFYMLWILVRLFLQGHEHPTSALRGRMADLLLRDDRLAHATHSTAIFLALIVIFGSVKSSIPAINPFGWDETLIRLDRAIFGGVDPYVITSGIFGNTYGITVLNFVYNLWLPIFIISMIWAPWISNHTLRLRYMLTALLTWFIGGNIMALYFSSAGPCFVQLLNGDQTFVPLMDMLKGIDGETGMVWALFAQNMLWTSYSVEEGAISGISAMPSMHVAVAVIIACVAWQFGGVRRWFGVMFAASIFIGSIQLGWHYASDGLIGGSLALLFWRASAALASWSDRRPEEMTAEAA</sequence>
<proteinExistence type="predicted"/>
<accession>A0A7W8UEU7</accession>
<keyword evidence="4" id="KW-1185">Reference proteome</keyword>
<dbReference type="InterPro" id="IPR026841">
    <property type="entry name" value="Aur1/Ipt1"/>
</dbReference>
<dbReference type="AlphaFoldDB" id="A0A7W8UEU7"/>
<reference evidence="3 4" key="1">
    <citation type="submission" date="2020-08" db="EMBL/GenBank/DDBJ databases">
        <title>Genomic Encyclopedia of Type Strains, Phase IV (KMG-V): Genome sequencing to study the core and pangenomes of soil and plant-associated prokaryotes.</title>
        <authorList>
            <person name="Whitman W."/>
        </authorList>
    </citation>
    <scope>NUCLEOTIDE SEQUENCE [LARGE SCALE GENOMIC DNA]</scope>
    <source>
        <strain evidence="3 4">SEMIA 4084</strain>
    </source>
</reference>
<dbReference type="GO" id="GO:0016020">
    <property type="term" value="C:membrane"/>
    <property type="evidence" value="ECO:0007669"/>
    <property type="project" value="UniProtKB-SubCell"/>
</dbReference>
<feature type="transmembrane region" description="Helical" evidence="1">
    <location>
        <begin position="295"/>
        <end position="314"/>
    </location>
</feature>